<dbReference type="SMART" id="SM00248">
    <property type="entry name" value="ANK"/>
    <property type="match status" value="6"/>
</dbReference>
<dbReference type="PROSITE" id="PS50088">
    <property type="entry name" value="ANK_REPEAT"/>
    <property type="match status" value="4"/>
</dbReference>
<sequence>MEQCYRDVVYLRNQAVIVLTDIDRLVDETTRKKDRAIQKYPADAKPSKRKWYRHKSTLLPNGITLNSIVTSLNIERVELISGEGPVIHNAPSTPASQLDNWLHQAIELEDTSIKDTNSRFQFHLPRIIPSTAPVWSIIELGKLPELQDMLKEKSVSLHDVTASGRSLLNYAAVKGQVSIYEFLVNLGADPYFRDCSGINQPGVDRALTGTGLDRIVSKTAKAASYNLFINSETLDQQDFDFLHLVVLGLRDLALDLVLKQYLSPRSEIDVQDVNGRTPLIWTAWRGDIANVNLLLSSHADPDRVDNEGYTAIARAAKAGHLDCIRALLKAGASVQAANGDDYQPLHHASGNKANGLPIVDELLAHGADVRAVCFRGTPLHLAANRGSSATIKRLLHAGADIDAQDSDGDTPAMIALLCWNEPAFVTLMHAGAKLNIVRKSGQNILHLVTWAGSSLLWNDISERAQTDQLAGVDAGALHKGHGLQHCFENCRKLWFVGKRETTDIEGERFNRMLDAFVR</sequence>
<evidence type="ECO:0000256" key="3">
    <source>
        <dbReference type="PROSITE-ProRule" id="PRU00023"/>
    </source>
</evidence>
<dbReference type="SUPFAM" id="SSF48403">
    <property type="entry name" value="Ankyrin repeat"/>
    <property type="match status" value="2"/>
</dbReference>
<comment type="caution">
    <text evidence="4">The sequence shown here is derived from an EMBL/GenBank/DDBJ whole genome shotgun (WGS) entry which is preliminary data.</text>
</comment>
<gene>
    <name evidence="4" type="ORF">SLS60_004424</name>
</gene>
<feature type="repeat" description="ANK" evidence="3">
    <location>
        <begin position="374"/>
        <end position="406"/>
    </location>
</feature>
<dbReference type="Pfam" id="PF12796">
    <property type="entry name" value="Ank_2"/>
    <property type="match status" value="2"/>
</dbReference>
<keyword evidence="5" id="KW-1185">Reference proteome</keyword>
<reference evidence="4 5" key="1">
    <citation type="submission" date="2024-02" db="EMBL/GenBank/DDBJ databases">
        <title>De novo assembly and annotation of 12 fungi associated with fruit tree decline syndrome in Ontario, Canada.</title>
        <authorList>
            <person name="Sulman M."/>
            <person name="Ellouze W."/>
            <person name="Ilyukhin E."/>
        </authorList>
    </citation>
    <scope>NUCLEOTIDE SEQUENCE [LARGE SCALE GENOMIC DNA]</scope>
    <source>
        <strain evidence="4 5">M42-189</strain>
    </source>
</reference>
<evidence type="ECO:0000313" key="4">
    <source>
        <dbReference type="EMBL" id="KAL1604884.1"/>
    </source>
</evidence>
<accession>A0ABR3RKB4</accession>
<organism evidence="4 5">
    <name type="scientific">Paraconiothyrium brasiliense</name>
    <dbReference type="NCBI Taxonomy" id="300254"/>
    <lineage>
        <taxon>Eukaryota</taxon>
        <taxon>Fungi</taxon>
        <taxon>Dikarya</taxon>
        <taxon>Ascomycota</taxon>
        <taxon>Pezizomycotina</taxon>
        <taxon>Dothideomycetes</taxon>
        <taxon>Pleosporomycetidae</taxon>
        <taxon>Pleosporales</taxon>
        <taxon>Massarineae</taxon>
        <taxon>Didymosphaeriaceae</taxon>
        <taxon>Paraconiothyrium</taxon>
    </lineage>
</organism>
<name>A0ABR3RKB4_9PLEO</name>
<evidence type="ECO:0000256" key="1">
    <source>
        <dbReference type="ARBA" id="ARBA00022737"/>
    </source>
</evidence>
<protein>
    <recommendedName>
        <fullName evidence="6">Ankyrin repeat protein</fullName>
    </recommendedName>
</protein>
<dbReference type="PROSITE" id="PS50297">
    <property type="entry name" value="ANK_REP_REGION"/>
    <property type="match status" value="3"/>
</dbReference>
<dbReference type="InterPro" id="IPR036770">
    <property type="entry name" value="Ankyrin_rpt-contain_sf"/>
</dbReference>
<evidence type="ECO:0008006" key="6">
    <source>
        <dbReference type="Google" id="ProtNLM"/>
    </source>
</evidence>
<evidence type="ECO:0000256" key="2">
    <source>
        <dbReference type="ARBA" id="ARBA00023043"/>
    </source>
</evidence>
<dbReference type="PANTHER" id="PTHR24198:SF165">
    <property type="entry name" value="ANKYRIN REPEAT-CONTAINING PROTEIN-RELATED"/>
    <property type="match status" value="1"/>
</dbReference>
<dbReference type="EMBL" id="JAKJXO020000005">
    <property type="protein sequence ID" value="KAL1604884.1"/>
    <property type="molecule type" value="Genomic_DNA"/>
</dbReference>
<proteinExistence type="predicted"/>
<feature type="repeat" description="ANK" evidence="3">
    <location>
        <begin position="274"/>
        <end position="306"/>
    </location>
</feature>
<dbReference type="Proteomes" id="UP001521785">
    <property type="component" value="Unassembled WGS sequence"/>
</dbReference>
<keyword evidence="2 3" id="KW-0040">ANK repeat</keyword>
<feature type="repeat" description="ANK" evidence="3">
    <location>
        <begin position="163"/>
        <end position="195"/>
    </location>
</feature>
<feature type="repeat" description="ANK" evidence="3">
    <location>
        <begin position="307"/>
        <end position="339"/>
    </location>
</feature>
<evidence type="ECO:0000313" key="5">
    <source>
        <dbReference type="Proteomes" id="UP001521785"/>
    </source>
</evidence>
<dbReference type="Gene3D" id="1.25.40.20">
    <property type="entry name" value="Ankyrin repeat-containing domain"/>
    <property type="match status" value="3"/>
</dbReference>
<keyword evidence="1" id="KW-0677">Repeat</keyword>
<dbReference type="InterPro" id="IPR002110">
    <property type="entry name" value="Ankyrin_rpt"/>
</dbReference>
<dbReference type="PANTHER" id="PTHR24198">
    <property type="entry name" value="ANKYRIN REPEAT AND PROTEIN KINASE DOMAIN-CONTAINING PROTEIN"/>
    <property type="match status" value="1"/>
</dbReference>